<geneLocation type="mitochondrion" evidence="6"/>
<dbReference type="FunFam" id="3.10.20.10:FF:000002">
    <property type="entry name" value="60S ribosomal protein L18a"/>
    <property type="match status" value="1"/>
</dbReference>
<evidence type="ECO:0000259" key="4">
    <source>
        <dbReference type="Pfam" id="PF01775"/>
    </source>
</evidence>
<keyword evidence="6" id="KW-0496">Mitochondrion</keyword>
<dbReference type="InterPro" id="IPR021138">
    <property type="entry name" value="Ribosomal_eL20_eukaryotes"/>
</dbReference>
<dbReference type="GO" id="GO:0006412">
    <property type="term" value="P:translation"/>
    <property type="evidence" value="ECO:0007669"/>
    <property type="project" value="InterPro"/>
</dbReference>
<dbReference type="EMBL" id="OVEO01000001">
    <property type="protein sequence ID" value="SPQ93313.1"/>
    <property type="molecule type" value="Genomic_DNA"/>
</dbReference>
<dbReference type="InterPro" id="IPR028877">
    <property type="entry name" value="Ribosomal_eL20"/>
</dbReference>
<reference evidence="6 8" key="2">
    <citation type="submission" date="2018-03" db="EMBL/GenBank/DDBJ databases">
        <authorList>
            <person name="Fogelqvist J."/>
        </authorList>
    </citation>
    <scope>NUCLEOTIDE SEQUENCE [LARGE SCALE GENOMIC DNA]</scope>
</reference>
<dbReference type="OrthoDB" id="723469at2759"/>
<dbReference type="Gene3D" id="3.10.20.10">
    <property type="match status" value="2"/>
</dbReference>
<comment type="similarity">
    <text evidence="1">Belongs to the eukaryotic ribosomal protein eL20 family.</text>
</comment>
<dbReference type="InterPro" id="IPR023573">
    <property type="entry name" value="Ribosomal_eL20_dom"/>
</dbReference>
<keyword evidence="7" id="KW-1185">Reference proteome</keyword>
<sequence length="204" mass="23679">MQRALILGRVEVRADAVAGRRNHRTSLSKMLHEYLVVGRKTPTARDPAPTVYKMRLFATDAPKARSRFWYFLSKLKRVKKANGEIVAVHEIFEKNPNTVKNWGVWLRYDSRSGTHNMYKEYRDTHLTGAIEQMYTEMAGRHRARKSCIQIMRTEAIPASACKRPNTQQFHDSKIKFPLPSNCLPRPSHKSYKTTFKANRPVNLH</sequence>
<dbReference type="Proteomes" id="UP000290189">
    <property type="component" value="Unassembled WGS sequence"/>
</dbReference>
<gene>
    <name evidence="5" type="ORF">PBRA_004832</name>
    <name evidence="6" type="ORF">PLBR_LOCUS528</name>
</gene>
<dbReference type="Proteomes" id="UP000039324">
    <property type="component" value="Unassembled WGS sequence"/>
</dbReference>
<dbReference type="GO" id="GO:0005840">
    <property type="term" value="C:ribosome"/>
    <property type="evidence" value="ECO:0007669"/>
    <property type="project" value="UniProtKB-KW"/>
</dbReference>
<dbReference type="Pfam" id="PF01775">
    <property type="entry name" value="Ribosomal_L18A"/>
    <property type="match status" value="1"/>
</dbReference>
<accession>A0A0G4IM24</accession>
<reference evidence="5 7" key="1">
    <citation type="submission" date="2015-02" db="EMBL/GenBank/DDBJ databases">
        <authorList>
            <person name="Chooi Y.-H."/>
        </authorList>
    </citation>
    <scope>NUCLEOTIDE SEQUENCE [LARGE SCALE GENOMIC DNA]</scope>
    <source>
        <strain evidence="5">E3</strain>
    </source>
</reference>
<dbReference type="SUPFAM" id="SSF160374">
    <property type="entry name" value="RplX-like"/>
    <property type="match status" value="1"/>
</dbReference>
<dbReference type="EMBL" id="CDSF01000046">
    <property type="protein sequence ID" value="CEO96142.1"/>
    <property type="molecule type" value="Genomic_DNA"/>
</dbReference>
<protein>
    <recommendedName>
        <fullName evidence="4">Large ribosomal subunit protein eL20 domain-containing protein</fullName>
    </recommendedName>
</protein>
<dbReference type="PIRSF" id="PIRSF002190">
    <property type="entry name" value="Ribosomal_L18a"/>
    <property type="match status" value="1"/>
</dbReference>
<evidence type="ECO:0000256" key="2">
    <source>
        <dbReference type="ARBA" id="ARBA00022980"/>
    </source>
</evidence>
<dbReference type="OMA" id="CIFAKND"/>
<feature type="domain" description="Large ribosomal subunit protein eL20" evidence="4">
    <location>
        <begin position="31"/>
        <end position="153"/>
    </location>
</feature>
<evidence type="ECO:0000256" key="3">
    <source>
        <dbReference type="ARBA" id="ARBA00023274"/>
    </source>
</evidence>
<proteinExistence type="inferred from homology"/>
<evidence type="ECO:0000313" key="6">
    <source>
        <dbReference type="EMBL" id="SPQ93313.1"/>
    </source>
</evidence>
<dbReference type="GO" id="GO:1990904">
    <property type="term" value="C:ribonucleoprotein complex"/>
    <property type="evidence" value="ECO:0007669"/>
    <property type="project" value="UniProtKB-KW"/>
</dbReference>
<dbReference type="AlphaFoldDB" id="A0A0G4IM24"/>
<dbReference type="PANTHER" id="PTHR10052">
    <property type="entry name" value="60S RIBOSOMAL PROTEIN L18A"/>
    <property type="match status" value="1"/>
</dbReference>
<name>A0A0G4IM24_PLABS</name>
<organism evidence="5 7">
    <name type="scientific">Plasmodiophora brassicae</name>
    <name type="common">Clubroot disease agent</name>
    <dbReference type="NCBI Taxonomy" id="37360"/>
    <lineage>
        <taxon>Eukaryota</taxon>
        <taxon>Sar</taxon>
        <taxon>Rhizaria</taxon>
        <taxon>Endomyxa</taxon>
        <taxon>Phytomyxea</taxon>
        <taxon>Plasmodiophorida</taxon>
        <taxon>Plasmodiophoridae</taxon>
        <taxon>Plasmodiophora</taxon>
    </lineage>
</organism>
<dbReference type="HAMAP" id="MF_00273">
    <property type="entry name" value="Ribosomal_eL20"/>
    <property type="match status" value="1"/>
</dbReference>
<evidence type="ECO:0000313" key="8">
    <source>
        <dbReference type="Proteomes" id="UP000290189"/>
    </source>
</evidence>
<dbReference type="GO" id="GO:0003735">
    <property type="term" value="F:structural constituent of ribosome"/>
    <property type="evidence" value="ECO:0007669"/>
    <property type="project" value="InterPro"/>
</dbReference>
<evidence type="ECO:0000256" key="1">
    <source>
        <dbReference type="ARBA" id="ARBA00009362"/>
    </source>
</evidence>
<keyword evidence="3" id="KW-0687">Ribonucleoprotein</keyword>
<dbReference type="FunFam" id="3.10.20.10:FF:000001">
    <property type="entry name" value="60S ribosomal protein L18a"/>
    <property type="match status" value="1"/>
</dbReference>
<evidence type="ECO:0000313" key="7">
    <source>
        <dbReference type="Proteomes" id="UP000039324"/>
    </source>
</evidence>
<dbReference type="STRING" id="37360.A0A0G4IM24"/>
<evidence type="ECO:0000313" key="5">
    <source>
        <dbReference type="EMBL" id="CEO96142.1"/>
    </source>
</evidence>
<keyword evidence="2" id="KW-0689">Ribosomal protein</keyword>